<feature type="compositionally biased region" description="Basic residues" evidence="1">
    <location>
        <begin position="83"/>
        <end position="92"/>
    </location>
</feature>
<name>A0A834M4S0_RHYFE</name>
<feature type="region of interest" description="Disordered" evidence="1">
    <location>
        <begin position="80"/>
        <end position="101"/>
    </location>
</feature>
<dbReference type="Proteomes" id="UP000625711">
    <property type="component" value="Unassembled WGS sequence"/>
</dbReference>
<proteinExistence type="predicted"/>
<evidence type="ECO:0000256" key="1">
    <source>
        <dbReference type="SAM" id="MobiDB-lite"/>
    </source>
</evidence>
<protein>
    <submittedName>
        <fullName evidence="2">Uncharacterized protein</fullName>
    </submittedName>
</protein>
<reference evidence="2" key="1">
    <citation type="submission" date="2020-08" db="EMBL/GenBank/DDBJ databases">
        <title>Genome sequencing and assembly of the red palm weevil Rhynchophorus ferrugineus.</title>
        <authorList>
            <person name="Dias G.B."/>
            <person name="Bergman C.M."/>
            <person name="Manee M."/>
        </authorList>
    </citation>
    <scope>NUCLEOTIDE SEQUENCE</scope>
    <source>
        <strain evidence="2">AA-2017</strain>
        <tissue evidence="2">Whole larva</tissue>
    </source>
</reference>
<dbReference type="AlphaFoldDB" id="A0A834M4S0"/>
<accession>A0A834M4S0</accession>
<organism evidence="2 3">
    <name type="scientific">Rhynchophorus ferrugineus</name>
    <name type="common">Red palm weevil</name>
    <name type="synonym">Curculio ferrugineus</name>
    <dbReference type="NCBI Taxonomy" id="354439"/>
    <lineage>
        <taxon>Eukaryota</taxon>
        <taxon>Metazoa</taxon>
        <taxon>Ecdysozoa</taxon>
        <taxon>Arthropoda</taxon>
        <taxon>Hexapoda</taxon>
        <taxon>Insecta</taxon>
        <taxon>Pterygota</taxon>
        <taxon>Neoptera</taxon>
        <taxon>Endopterygota</taxon>
        <taxon>Coleoptera</taxon>
        <taxon>Polyphaga</taxon>
        <taxon>Cucujiformia</taxon>
        <taxon>Curculionidae</taxon>
        <taxon>Dryophthorinae</taxon>
        <taxon>Rhynchophorus</taxon>
    </lineage>
</organism>
<evidence type="ECO:0000313" key="3">
    <source>
        <dbReference type="Proteomes" id="UP000625711"/>
    </source>
</evidence>
<keyword evidence="3" id="KW-1185">Reference proteome</keyword>
<sequence length="114" mass="12427">MVHQRKSTETYCGFLISRCRFAHVVAAPPTNPDEPHVPYETSDWKIAPPPLLQNATGSILLSDASPSALTRRRPARLVGKTRGGWRRRKRPRVGVGDASGLGTRGEVSAIVEKG</sequence>
<evidence type="ECO:0000313" key="2">
    <source>
        <dbReference type="EMBL" id="KAF7272006.1"/>
    </source>
</evidence>
<gene>
    <name evidence="2" type="ORF">GWI33_015174</name>
</gene>
<dbReference type="EMBL" id="JAACXV010013870">
    <property type="protein sequence ID" value="KAF7272006.1"/>
    <property type="molecule type" value="Genomic_DNA"/>
</dbReference>
<comment type="caution">
    <text evidence="2">The sequence shown here is derived from an EMBL/GenBank/DDBJ whole genome shotgun (WGS) entry which is preliminary data.</text>
</comment>